<feature type="region of interest" description="Disordered" evidence="1">
    <location>
        <begin position="32"/>
        <end position="55"/>
    </location>
</feature>
<organism evidence="2 3">
    <name type="scientific">Halomicrobium mukohataei</name>
    <dbReference type="NCBI Taxonomy" id="57705"/>
    <lineage>
        <taxon>Archaea</taxon>
        <taxon>Methanobacteriati</taxon>
        <taxon>Methanobacteriota</taxon>
        <taxon>Stenosarchaea group</taxon>
        <taxon>Halobacteria</taxon>
        <taxon>Halobacteriales</taxon>
        <taxon>Haloarculaceae</taxon>
        <taxon>Halomicrobium</taxon>
    </lineage>
</organism>
<sequence length="322" mass="34032">MRREYRLAAYALAVSALLLAASGAVVVADGSVTDSTDESPEPTNGTVTSSGTYTDADTETVDVSVTNTSATTFTVSEAGRTCSGALRVDDPNRTRTDVRVDGVTVTLIEAHGGEAFDEIDRQRFAALVWDEFSTSAGLGESEHVELRVNQYYESVDREEPTDTVGVRASPADSCLPSVAGTVSLDNESVDVRSAQPALDDLDLTITDTIGVLDDEERTLVERLVENDSQASYTVQQRFDDPSALAATVVEATNDGEVALELTASSSDSPTVVVRIDLETESVVTAYTKLSIESVDETDTVVVDGNETVTFETNGTASSASGD</sequence>
<dbReference type="EMBL" id="WOYG01000001">
    <property type="protein sequence ID" value="NLV11626.1"/>
    <property type="molecule type" value="Genomic_DNA"/>
</dbReference>
<comment type="caution">
    <text evidence="2">The sequence shown here is derived from an EMBL/GenBank/DDBJ whole genome shotgun (WGS) entry which is preliminary data.</text>
</comment>
<proteinExistence type="predicted"/>
<evidence type="ECO:0000256" key="1">
    <source>
        <dbReference type="SAM" id="MobiDB-lite"/>
    </source>
</evidence>
<dbReference type="Proteomes" id="UP000608662">
    <property type="component" value="Unassembled WGS sequence"/>
</dbReference>
<dbReference type="OrthoDB" id="221894at2157"/>
<reference evidence="2" key="1">
    <citation type="submission" date="2019-12" db="EMBL/GenBank/DDBJ databases">
        <title>Whole-genome sequence of Halomicrobium mukohataei pws1.</title>
        <authorList>
            <person name="Verma D.K."/>
            <person name="Gopal K."/>
            <person name="Prasad E.S."/>
        </authorList>
    </citation>
    <scope>NUCLEOTIDE SEQUENCE</scope>
    <source>
        <strain evidence="2">Pws1</strain>
    </source>
</reference>
<gene>
    <name evidence="2" type="ORF">GOC74_17020</name>
</gene>
<evidence type="ECO:0000313" key="3">
    <source>
        <dbReference type="Proteomes" id="UP000608662"/>
    </source>
</evidence>
<accession>A0A847UGL6</accession>
<evidence type="ECO:0000313" key="2">
    <source>
        <dbReference type="EMBL" id="NLV11626.1"/>
    </source>
</evidence>
<dbReference type="RefSeq" id="WP_170095277.1">
    <property type="nucleotide sequence ID" value="NZ_WOYG01000001.1"/>
</dbReference>
<name>A0A847UGL6_9EURY</name>
<protein>
    <submittedName>
        <fullName evidence="2">Uncharacterized protein</fullName>
    </submittedName>
</protein>
<feature type="compositionally biased region" description="Polar residues" evidence="1">
    <location>
        <begin position="41"/>
        <end position="55"/>
    </location>
</feature>
<dbReference type="AlphaFoldDB" id="A0A847UGL6"/>